<comment type="caution">
    <text evidence="1">The sequence shown here is derived from an EMBL/GenBank/DDBJ whole genome shotgun (WGS) entry which is preliminary data.</text>
</comment>
<keyword evidence="2" id="KW-1185">Reference proteome</keyword>
<accession>A0A9P5PSI8</accession>
<dbReference type="AlphaFoldDB" id="A0A9P5PSI8"/>
<name>A0A9P5PSI8_9AGAR</name>
<dbReference type="EMBL" id="JADNRY010000032">
    <property type="protein sequence ID" value="KAF9071496.1"/>
    <property type="molecule type" value="Genomic_DNA"/>
</dbReference>
<reference evidence="1" key="1">
    <citation type="submission" date="2020-11" db="EMBL/GenBank/DDBJ databases">
        <authorList>
            <consortium name="DOE Joint Genome Institute"/>
            <person name="Ahrendt S."/>
            <person name="Riley R."/>
            <person name="Andreopoulos W."/>
            <person name="Labutti K."/>
            <person name="Pangilinan J."/>
            <person name="Ruiz-Duenas F.J."/>
            <person name="Barrasa J.M."/>
            <person name="Sanchez-Garcia M."/>
            <person name="Camarero S."/>
            <person name="Miyauchi S."/>
            <person name="Serrano A."/>
            <person name="Linde D."/>
            <person name="Babiker R."/>
            <person name="Drula E."/>
            <person name="Ayuso-Fernandez I."/>
            <person name="Pacheco R."/>
            <person name="Padilla G."/>
            <person name="Ferreira P."/>
            <person name="Barriuso J."/>
            <person name="Kellner H."/>
            <person name="Castanera R."/>
            <person name="Alfaro M."/>
            <person name="Ramirez L."/>
            <person name="Pisabarro A.G."/>
            <person name="Kuo A."/>
            <person name="Tritt A."/>
            <person name="Lipzen A."/>
            <person name="He G."/>
            <person name="Yan M."/>
            <person name="Ng V."/>
            <person name="Cullen D."/>
            <person name="Martin F."/>
            <person name="Rosso M.-N."/>
            <person name="Henrissat B."/>
            <person name="Hibbett D."/>
            <person name="Martinez A.T."/>
            <person name="Grigoriev I.V."/>
        </authorList>
    </citation>
    <scope>NUCLEOTIDE SEQUENCE</scope>
    <source>
        <strain evidence="1">AH 40177</strain>
    </source>
</reference>
<sequence>MRDGKCGMVKDWRWISKSRGRALGKGEVLDRVFPGHTLTSTSRPQGLTCTLDRLKLHLLSLPPLKFIPIPTPPDPIVRTRVIASFVWIAFRKLEIDKNSYESEEMQRTPTCSMCSKCSAHLSERLETSTEVILNGQAVKKLRVTREPTTRFSSLMRRCHLRCLPGLHAPQTRNFQAFSPAAVQPDPALIQNSFTFTVGHRTPTPTNLV</sequence>
<protein>
    <submittedName>
        <fullName evidence="1">Uncharacterized protein</fullName>
    </submittedName>
</protein>
<proteinExistence type="predicted"/>
<gene>
    <name evidence="1" type="ORF">BDP27DRAFT_1322222</name>
</gene>
<organism evidence="1 2">
    <name type="scientific">Rhodocollybia butyracea</name>
    <dbReference type="NCBI Taxonomy" id="206335"/>
    <lineage>
        <taxon>Eukaryota</taxon>
        <taxon>Fungi</taxon>
        <taxon>Dikarya</taxon>
        <taxon>Basidiomycota</taxon>
        <taxon>Agaricomycotina</taxon>
        <taxon>Agaricomycetes</taxon>
        <taxon>Agaricomycetidae</taxon>
        <taxon>Agaricales</taxon>
        <taxon>Marasmiineae</taxon>
        <taxon>Omphalotaceae</taxon>
        <taxon>Rhodocollybia</taxon>
    </lineage>
</organism>
<evidence type="ECO:0000313" key="1">
    <source>
        <dbReference type="EMBL" id="KAF9071496.1"/>
    </source>
</evidence>
<evidence type="ECO:0000313" key="2">
    <source>
        <dbReference type="Proteomes" id="UP000772434"/>
    </source>
</evidence>
<dbReference type="Proteomes" id="UP000772434">
    <property type="component" value="Unassembled WGS sequence"/>
</dbReference>